<dbReference type="PANTHER" id="PTHR43537">
    <property type="entry name" value="TRANSCRIPTIONAL REGULATOR, GNTR FAMILY"/>
    <property type="match status" value="1"/>
</dbReference>
<dbReference type="Pfam" id="PF00392">
    <property type="entry name" value="GntR"/>
    <property type="match status" value="1"/>
</dbReference>
<keyword evidence="2" id="KW-0238">DNA-binding</keyword>
<dbReference type="InterPro" id="IPR008920">
    <property type="entry name" value="TF_FadR/GntR_C"/>
</dbReference>
<organism evidence="5 6">
    <name type="scientific">Psychromarinibacter halotolerans</name>
    <dbReference type="NCBI Taxonomy" id="1775175"/>
    <lineage>
        <taxon>Bacteria</taxon>
        <taxon>Pseudomonadati</taxon>
        <taxon>Pseudomonadota</taxon>
        <taxon>Alphaproteobacteria</taxon>
        <taxon>Rhodobacterales</taxon>
        <taxon>Paracoccaceae</taxon>
        <taxon>Psychromarinibacter</taxon>
    </lineage>
</organism>
<dbReference type="Gene3D" id="1.20.120.530">
    <property type="entry name" value="GntR ligand-binding domain-like"/>
    <property type="match status" value="1"/>
</dbReference>
<dbReference type="InterPro" id="IPR011711">
    <property type="entry name" value="GntR_C"/>
</dbReference>
<dbReference type="SMART" id="SM00895">
    <property type="entry name" value="FCD"/>
    <property type="match status" value="1"/>
</dbReference>
<dbReference type="RefSeq" id="WP_275633777.1">
    <property type="nucleotide sequence ID" value="NZ_JARGYD010000006.1"/>
</dbReference>
<dbReference type="PANTHER" id="PTHR43537:SF45">
    <property type="entry name" value="GNTR FAMILY REGULATORY PROTEIN"/>
    <property type="match status" value="1"/>
</dbReference>
<dbReference type="SMART" id="SM00345">
    <property type="entry name" value="HTH_GNTR"/>
    <property type="match status" value="1"/>
</dbReference>
<dbReference type="PRINTS" id="PR00035">
    <property type="entry name" value="HTHGNTR"/>
</dbReference>
<sequence length="186" mass="20679">MEDLNASAVRERPVEEAGVSLADFAYGRILDRMLSGELKPGQVLQERRLAEVLGISRTPVREALGRLEAEQLVSRRQGRMLVVAELSVENYVSLLDMRRILEVEVSGRATGRITPEALLKVEVAIIALRDAAEVSTSEHWDVDDLVHNTIAEAAGNPMIVAAIRDLRRRTHLFNTARISHRRKPGA</sequence>
<dbReference type="CDD" id="cd07377">
    <property type="entry name" value="WHTH_GntR"/>
    <property type="match status" value="1"/>
</dbReference>
<feature type="domain" description="HTH gntR-type" evidence="4">
    <location>
        <begin position="19"/>
        <end position="86"/>
    </location>
</feature>
<protein>
    <submittedName>
        <fullName evidence="5">GntR family transcriptional regulator</fullName>
    </submittedName>
</protein>
<dbReference type="InterPro" id="IPR000524">
    <property type="entry name" value="Tscrpt_reg_HTH_GntR"/>
</dbReference>
<evidence type="ECO:0000313" key="5">
    <source>
        <dbReference type="EMBL" id="MFC3144520.1"/>
    </source>
</evidence>
<dbReference type="Pfam" id="PF07729">
    <property type="entry name" value="FCD"/>
    <property type="match status" value="1"/>
</dbReference>
<accession>A0ABV7GWC8</accession>
<name>A0ABV7GWC8_9RHOB</name>
<keyword evidence="3" id="KW-0804">Transcription</keyword>
<evidence type="ECO:0000259" key="4">
    <source>
        <dbReference type="PROSITE" id="PS50949"/>
    </source>
</evidence>
<dbReference type="EMBL" id="JBHRTB010000010">
    <property type="protein sequence ID" value="MFC3144520.1"/>
    <property type="molecule type" value="Genomic_DNA"/>
</dbReference>
<dbReference type="Proteomes" id="UP001595632">
    <property type="component" value="Unassembled WGS sequence"/>
</dbReference>
<evidence type="ECO:0000256" key="1">
    <source>
        <dbReference type="ARBA" id="ARBA00023015"/>
    </source>
</evidence>
<dbReference type="InterPro" id="IPR036388">
    <property type="entry name" value="WH-like_DNA-bd_sf"/>
</dbReference>
<dbReference type="PROSITE" id="PS50949">
    <property type="entry name" value="HTH_GNTR"/>
    <property type="match status" value="1"/>
</dbReference>
<keyword evidence="1" id="KW-0805">Transcription regulation</keyword>
<evidence type="ECO:0000256" key="2">
    <source>
        <dbReference type="ARBA" id="ARBA00023125"/>
    </source>
</evidence>
<evidence type="ECO:0000256" key="3">
    <source>
        <dbReference type="ARBA" id="ARBA00023163"/>
    </source>
</evidence>
<evidence type="ECO:0000313" key="6">
    <source>
        <dbReference type="Proteomes" id="UP001595632"/>
    </source>
</evidence>
<dbReference type="SUPFAM" id="SSF48008">
    <property type="entry name" value="GntR ligand-binding domain-like"/>
    <property type="match status" value="1"/>
</dbReference>
<proteinExistence type="predicted"/>
<reference evidence="6" key="1">
    <citation type="journal article" date="2019" name="Int. J. Syst. Evol. Microbiol.">
        <title>The Global Catalogue of Microorganisms (GCM) 10K type strain sequencing project: providing services to taxonomists for standard genome sequencing and annotation.</title>
        <authorList>
            <consortium name="The Broad Institute Genomics Platform"/>
            <consortium name="The Broad Institute Genome Sequencing Center for Infectious Disease"/>
            <person name="Wu L."/>
            <person name="Ma J."/>
        </authorList>
    </citation>
    <scope>NUCLEOTIDE SEQUENCE [LARGE SCALE GENOMIC DNA]</scope>
    <source>
        <strain evidence="6">KCTC 52366</strain>
    </source>
</reference>
<dbReference type="SUPFAM" id="SSF46785">
    <property type="entry name" value="Winged helix' DNA-binding domain"/>
    <property type="match status" value="1"/>
</dbReference>
<keyword evidence="6" id="KW-1185">Reference proteome</keyword>
<dbReference type="InterPro" id="IPR036390">
    <property type="entry name" value="WH_DNA-bd_sf"/>
</dbReference>
<gene>
    <name evidence="5" type="ORF">ACFOGP_17475</name>
</gene>
<comment type="caution">
    <text evidence="5">The sequence shown here is derived from an EMBL/GenBank/DDBJ whole genome shotgun (WGS) entry which is preliminary data.</text>
</comment>
<dbReference type="Gene3D" id="1.10.10.10">
    <property type="entry name" value="Winged helix-like DNA-binding domain superfamily/Winged helix DNA-binding domain"/>
    <property type="match status" value="1"/>
</dbReference>